<proteinExistence type="predicted"/>
<protein>
    <submittedName>
        <fullName evidence="1">Uncharacterized protein</fullName>
    </submittedName>
</protein>
<sequence length="164" mass="18824">MSDLLHPPSELSKATWSDEDFSVMGWHDCRVHAISIGEYEDDTLPPARLLMDLDYIVRWVHPVRPASHFTFWVAPATLVFERAWDITGEFGPLHELLEIADLHRLGPPDNSPEPSWHIEGQSFDIRLRADGYRQYLRQPPRHIPQQILTTAQRGGISFAEQSFG</sequence>
<evidence type="ECO:0000313" key="2">
    <source>
        <dbReference type="Proteomes" id="UP000520767"/>
    </source>
</evidence>
<dbReference type="Proteomes" id="UP000520767">
    <property type="component" value="Unassembled WGS sequence"/>
</dbReference>
<evidence type="ECO:0000313" key="1">
    <source>
        <dbReference type="EMBL" id="MBB4905914.1"/>
    </source>
</evidence>
<comment type="caution">
    <text evidence="1">The sequence shown here is derived from an EMBL/GenBank/DDBJ whole genome shotgun (WGS) entry which is preliminary data.</text>
</comment>
<organism evidence="1 2">
    <name type="scientific">Actinophytocola algeriensis</name>
    <dbReference type="NCBI Taxonomy" id="1768010"/>
    <lineage>
        <taxon>Bacteria</taxon>
        <taxon>Bacillati</taxon>
        <taxon>Actinomycetota</taxon>
        <taxon>Actinomycetes</taxon>
        <taxon>Pseudonocardiales</taxon>
        <taxon>Pseudonocardiaceae</taxon>
    </lineage>
</organism>
<dbReference type="RefSeq" id="WP_184810073.1">
    <property type="nucleotide sequence ID" value="NZ_JACHJQ010000002.1"/>
</dbReference>
<reference evidence="1 2" key="1">
    <citation type="submission" date="2020-08" db="EMBL/GenBank/DDBJ databases">
        <title>Genomic Encyclopedia of Type Strains, Phase III (KMG-III): the genomes of soil and plant-associated and newly described type strains.</title>
        <authorList>
            <person name="Whitman W."/>
        </authorList>
    </citation>
    <scope>NUCLEOTIDE SEQUENCE [LARGE SCALE GENOMIC DNA]</scope>
    <source>
        <strain evidence="1 2">CECT 8960</strain>
    </source>
</reference>
<dbReference type="AlphaFoldDB" id="A0A7W7Q3A4"/>
<name>A0A7W7Q3A4_9PSEU</name>
<gene>
    <name evidence="1" type="ORF">FHR82_002131</name>
</gene>
<dbReference type="EMBL" id="JACHJQ010000002">
    <property type="protein sequence ID" value="MBB4905914.1"/>
    <property type="molecule type" value="Genomic_DNA"/>
</dbReference>
<accession>A0A7W7Q3A4</accession>
<keyword evidence="2" id="KW-1185">Reference proteome</keyword>